<organism evidence="2 3">
    <name type="scientific">Novosphingobium malaysiense</name>
    <dbReference type="NCBI Taxonomy" id="1348853"/>
    <lineage>
        <taxon>Bacteria</taxon>
        <taxon>Pseudomonadati</taxon>
        <taxon>Pseudomonadota</taxon>
        <taxon>Alphaproteobacteria</taxon>
        <taxon>Sphingomonadales</taxon>
        <taxon>Sphingomonadaceae</taxon>
        <taxon>Novosphingobium</taxon>
    </lineage>
</organism>
<proteinExistence type="predicted"/>
<dbReference type="Proteomes" id="UP000031057">
    <property type="component" value="Unassembled WGS sequence"/>
</dbReference>
<feature type="region of interest" description="Disordered" evidence="1">
    <location>
        <begin position="156"/>
        <end position="185"/>
    </location>
</feature>
<comment type="caution">
    <text evidence="2">The sequence shown here is derived from an EMBL/GenBank/DDBJ whole genome shotgun (WGS) entry which is preliminary data.</text>
</comment>
<accession>A0A0B1ZQY2</accession>
<name>A0A0B1ZQY2_9SPHN</name>
<gene>
    <name evidence="2" type="ORF">LK12_01085</name>
</gene>
<feature type="region of interest" description="Disordered" evidence="1">
    <location>
        <begin position="99"/>
        <end position="126"/>
    </location>
</feature>
<dbReference type="STRING" id="1348853.LK12_01085"/>
<evidence type="ECO:0000313" key="3">
    <source>
        <dbReference type="Proteomes" id="UP000031057"/>
    </source>
</evidence>
<evidence type="ECO:0000256" key="1">
    <source>
        <dbReference type="SAM" id="MobiDB-lite"/>
    </source>
</evidence>
<protein>
    <submittedName>
        <fullName evidence="2">Uncharacterized protein</fullName>
    </submittedName>
</protein>
<sequence length="403" mass="42353">MSGSDGIRGQPLVALLAVLAGWIGGRAINWEAPRLSDVAAVESAGWVQPESAVGFVIDGRAGPQSLPLRVPLVHGGGYPPVSAAGRIVSAVPWHVGTPPFSRLADDSRPPPSTGSMRPRGTWGATGSDLGPTARMFMPLQGSAASGAGEWLDPGQRFYAPETGSASPSAAPRAAPPVPEREARGRKRWSLDTWALLRREGGGSLSPGVLPATYGGSQTGAVLRYRVDMSSRYRPTLFARTTTALGTIRENSAALGMSARPFPSLPLVAAVEGRMTDQAGVTRFQPAAFAYTQLAPVRLPGKLRGEAYFQGGYVGGRFATPFADGQLRVDRRVLKLGSIRTYLGAGAWGGVQKGAARLDLGPSAFIAFPINRRMFARVAIDWRFRVAGRARPGSGPALTLSAGF</sequence>
<dbReference type="OrthoDB" id="7427399at2"/>
<reference evidence="2 3" key="1">
    <citation type="submission" date="2014-10" db="EMBL/GenBank/DDBJ databases">
        <title>Genome sequence of Novosphingobium malaysiense MUSC 273(T).</title>
        <authorList>
            <person name="Lee L.-H."/>
        </authorList>
    </citation>
    <scope>NUCLEOTIDE SEQUENCE [LARGE SCALE GENOMIC DNA]</scope>
    <source>
        <strain evidence="2 3">MUSC 273</strain>
    </source>
</reference>
<dbReference type="RefSeq" id="WP_039278312.1">
    <property type="nucleotide sequence ID" value="NZ_JTDI01000001.1"/>
</dbReference>
<keyword evidence="3" id="KW-1185">Reference proteome</keyword>
<dbReference type="EMBL" id="JTDI01000001">
    <property type="protein sequence ID" value="KHK93011.1"/>
    <property type="molecule type" value="Genomic_DNA"/>
</dbReference>
<evidence type="ECO:0000313" key="2">
    <source>
        <dbReference type="EMBL" id="KHK93011.1"/>
    </source>
</evidence>
<dbReference type="AlphaFoldDB" id="A0A0B1ZQY2"/>